<dbReference type="InterPro" id="IPR011990">
    <property type="entry name" value="TPR-like_helical_dom_sf"/>
</dbReference>
<name>A0A8H4LGX0_9HYPO</name>
<dbReference type="SUPFAM" id="SSF48452">
    <property type="entry name" value="TPR-like"/>
    <property type="match status" value="1"/>
</dbReference>
<dbReference type="EMBL" id="JAADYS010000506">
    <property type="protein sequence ID" value="KAF4469207.1"/>
    <property type="molecule type" value="Genomic_DNA"/>
</dbReference>
<evidence type="ECO:0000313" key="2">
    <source>
        <dbReference type="EMBL" id="KAF4469207.1"/>
    </source>
</evidence>
<dbReference type="InterPro" id="IPR010323">
    <property type="entry name" value="DUF924"/>
</dbReference>
<comment type="caution">
    <text evidence="2">The sequence shown here is derived from an EMBL/GenBank/DDBJ whole genome shotgun (WGS) entry which is preliminary data.</text>
</comment>
<gene>
    <name evidence="2" type="ORF">FALBO_3905</name>
</gene>
<protein>
    <recommendedName>
        <fullName evidence="4">DUF924-domain-containing protein</fullName>
    </recommendedName>
</protein>
<feature type="region of interest" description="Disordered" evidence="1">
    <location>
        <begin position="237"/>
        <end position="261"/>
    </location>
</feature>
<dbReference type="Proteomes" id="UP000554235">
    <property type="component" value="Unassembled WGS sequence"/>
</dbReference>
<keyword evidence="3" id="KW-1185">Reference proteome</keyword>
<proteinExistence type="predicted"/>
<evidence type="ECO:0000256" key="1">
    <source>
        <dbReference type="SAM" id="MobiDB-lite"/>
    </source>
</evidence>
<dbReference type="Gene3D" id="1.20.58.320">
    <property type="entry name" value="TPR-like"/>
    <property type="match status" value="1"/>
</dbReference>
<organism evidence="2 3">
    <name type="scientific">Fusarium albosuccineum</name>
    <dbReference type="NCBI Taxonomy" id="1237068"/>
    <lineage>
        <taxon>Eukaryota</taxon>
        <taxon>Fungi</taxon>
        <taxon>Dikarya</taxon>
        <taxon>Ascomycota</taxon>
        <taxon>Pezizomycotina</taxon>
        <taxon>Sordariomycetes</taxon>
        <taxon>Hypocreomycetidae</taxon>
        <taxon>Hypocreales</taxon>
        <taxon>Nectriaceae</taxon>
        <taxon>Fusarium</taxon>
        <taxon>Fusarium decemcellulare species complex</taxon>
    </lineage>
</organism>
<sequence length="261" mass="29870">MDSQPARNFGGLKEHLTQANFEALRNFWFEHLPTDSDRILPKPEKQRRWYFGGKEFDDICVSQFSPILEAIRAAGISSAQEILTIAQPGSPLDWLSLVILLDQIPRNTYRGDKASICFGYFDPLAVQLSLKALEEGIPNKVPELRWKFSYRNWFYMPLMHSEDVSAHDKAVFEFLQMERDILSLLEGSGGEDEFEIKAREVVQADPETAKALGKINLEFEKKHQVIIDKFGRYPHRNKALGREPTAEETEYLKNGGDTFSA</sequence>
<dbReference type="Gene3D" id="1.25.40.10">
    <property type="entry name" value="Tetratricopeptide repeat domain"/>
    <property type="match status" value="1"/>
</dbReference>
<reference evidence="2 3" key="1">
    <citation type="submission" date="2020-01" db="EMBL/GenBank/DDBJ databases">
        <title>Identification and distribution of gene clusters putatively required for synthesis of sphingolipid metabolism inhibitors in phylogenetically diverse species of the filamentous fungus Fusarium.</title>
        <authorList>
            <person name="Kim H.-S."/>
            <person name="Busman M."/>
            <person name="Brown D.W."/>
            <person name="Divon H."/>
            <person name="Uhlig S."/>
            <person name="Proctor R.H."/>
        </authorList>
    </citation>
    <scope>NUCLEOTIDE SEQUENCE [LARGE SCALE GENOMIC DNA]</scope>
    <source>
        <strain evidence="2 3">NRRL 20459</strain>
    </source>
</reference>
<dbReference type="OrthoDB" id="414698at2759"/>
<dbReference type="Pfam" id="PF06041">
    <property type="entry name" value="DUF924"/>
    <property type="match status" value="1"/>
</dbReference>
<dbReference type="AlphaFoldDB" id="A0A8H4LGX0"/>
<accession>A0A8H4LGX0</accession>
<evidence type="ECO:0000313" key="3">
    <source>
        <dbReference type="Proteomes" id="UP000554235"/>
    </source>
</evidence>
<evidence type="ECO:0008006" key="4">
    <source>
        <dbReference type="Google" id="ProtNLM"/>
    </source>
</evidence>